<dbReference type="Pfam" id="PF13558">
    <property type="entry name" value="SbcC_Walker_B"/>
    <property type="match status" value="1"/>
</dbReference>
<feature type="domain" description="Rad50/SbcC-type AAA" evidence="2">
    <location>
        <begin position="7"/>
        <end position="209"/>
    </location>
</feature>
<gene>
    <name evidence="3" type="ORF">SYN_00200</name>
</gene>
<dbReference type="Gene3D" id="3.40.50.300">
    <property type="entry name" value="P-loop containing nucleotide triphosphate hydrolases"/>
    <property type="match status" value="2"/>
</dbReference>
<evidence type="ECO:0000259" key="2">
    <source>
        <dbReference type="Pfam" id="PF13476"/>
    </source>
</evidence>
<dbReference type="GO" id="GO:0004527">
    <property type="term" value="F:exonuclease activity"/>
    <property type="evidence" value="ECO:0007669"/>
    <property type="project" value="UniProtKB-KW"/>
</dbReference>
<dbReference type="Pfam" id="PF13476">
    <property type="entry name" value="AAA_23"/>
    <property type="match status" value="1"/>
</dbReference>
<dbReference type="InterPro" id="IPR038729">
    <property type="entry name" value="Rad50/SbcC_AAA"/>
</dbReference>
<dbReference type="SUPFAM" id="SSF52540">
    <property type="entry name" value="P-loop containing nucleoside triphosphate hydrolases"/>
    <property type="match status" value="2"/>
</dbReference>
<dbReference type="FunCoup" id="Q2LRE3">
    <property type="interactions" value="92"/>
</dbReference>
<keyword evidence="4" id="KW-1185">Reference proteome</keyword>
<keyword evidence="1" id="KW-0175">Coiled coil</keyword>
<sequence>MRILGVRFKNLNSLAGEWQVDFTRPAYISDGIFAITGPTGSGKTTLMDAVCLALYGSTPRLGKVTKSGNEIMSRQTGECFAEVTFETAKGRYRCHWSQQRAYKKPDGELQQARHEIVDADSGRVLKSKINEVGTFIEKVTGLDFERFTRSMLLAQGGFAAFLQAPPHERAPILEQITGTEIYSRISMKVHERRSEELDKLELLQAELKGIAILSEEEERALQDTLRKKQDWETELAGRIKEGEKALAWLEGMAVLEKELEELDRKRQDFELRQKAFEPDSHRLERSLLAMSLEGDFRGIATLRELQTQEMEELHDAVATLPEKEKTATEGLFARKKAESLLNETRTRQHSEGEVLKKVRDLDSRLGEQEKQLVEKDRAIAEIESQEKEYGNLLEQGKQKWKEVHAALEAIYAYREKFAADEALIANFSAIERGFASLRDVEAKWNKACRELVAAAAQKDSALAELADREGEHEKIRRVFEKTRKAHEDVREELSVILQGREFSTWRNEMDVLRERERLLIQTEEILKRIDRIAPALVSLKTQLEILNADRDRIISELKACSDHKALLEKTTAALEAQVSLLNRIRDLEEERKRLADGRPCPLCGATEHPYARGNIPAPNEVEEELQKTKNELNSASNLLNRLEAERARTEAGIQHSKNEREEKAEALKADEKQAADFLSRLQIEASPPERAIRIRAELATVMAITAEMEKIIRQAEGKDKQEKSAQDALDKVRKTFERAEKALQEARHNAEKAAADHERSERDCATLTEEMDKARADALADVKPFGITRLPLEKIDVLLNGLRARKEAWHARENEKTLQQKTLDELKAGIEKREALLASLEEDLAARRRDREKLVRDRESLFGARRALFGEKIADEEEKRLTAEVEKAGNALEKARENCGKIEKEISMLRERIVSLQIRTKQRAGELMKTKQHWDDRLRRSGFADESDFLSSCLTEEERQGLLEKKQILLREKAELDARRQDRLDTLAVQQEKKLTDQSSEVLKEQIRTGDMELKQLRLDIGGMVQNLSDNESRRKNLQERLQRIDRQKRECARWDDLHQLIGSADGRKFRNFAQGLTFEMMTVHANRRLREMTDRYLLIHDEAHPLELNVIDNYQAGEIRSTKNLSGGESFIVSLALALGLSQMASRNVRVDSLFLDEGFGTLDEDALETALETLAGLRQDGKLIGIISHVAALKERIGTQIQVIPETGGRSILSGPGCRRM</sequence>
<feature type="coiled-coil region" evidence="1">
    <location>
        <begin position="365"/>
        <end position="395"/>
    </location>
</feature>
<keyword evidence="3" id="KW-0269">Exonuclease</keyword>
<keyword evidence="3" id="KW-0378">Hydrolase</keyword>
<dbReference type="InParanoid" id="Q2LRE3"/>
<dbReference type="EMBL" id="CP000252">
    <property type="protein sequence ID" value="ABC76656.1"/>
    <property type="molecule type" value="Genomic_DNA"/>
</dbReference>
<dbReference type="PANTHER" id="PTHR32114">
    <property type="entry name" value="ABC TRANSPORTER ABCH.3"/>
    <property type="match status" value="1"/>
</dbReference>
<feature type="coiled-coil region" evidence="1">
    <location>
        <begin position="722"/>
        <end position="777"/>
    </location>
</feature>
<protein>
    <submittedName>
        <fullName evidence="3">Exonuclease</fullName>
        <ecNumber evidence="3">3.1.11.-</ecNumber>
    </submittedName>
</protein>
<organism evidence="3 4">
    <name type="scientific">Syntrophus aciditrophicus (strain SB)</name>
    <dbReference type="NCBI Taxonomy" id="56780"/>
    <lineage>
        <taxon>Bacteria</taxon>
        <taxon>Pseudomonadati</taxon>
        <taxon>Thermodesulfobacteriota</taxon>
        <taxon>Syntrophia</taxon>
        <taxon>Syntrophales</taxon>
        <taxon>Syntrophaceae</taxon>
        <taxon>Syntrophus</taxon>
    </lineage>
</organism>
<dbReference type="AlphaFoldDB" id="Q2LRE3"/>
<dbReference type="EC" id="3.1.11.-" evidence="3"/>
<proteinExistence type="predicted"/>
<reference evidence="3 4" key="1">
    <citation type="journal article" date="2007" name="Proc. Natl. Acad. Sci. U.S.A.">
        <title>The genome of Syntrophus aciditrophicus: life at the thermodynamic limit of microbial growth.</title>
        <authorList>
            <person name="McInerney M.J."/>
            <person name="Rohlin L."/>
            <person name="Mouttaki H."/>
            <person name="Kim U."/>
            <person name="Krupp R.S."/>
            <person name="Rios-Hernandez L."/>
            <person name="Sieber J."/>
            <person name="Struchtemeyer C.G."/>
            <person name="Bhattacharyya A."/>
            <person name="Campbell J.W."/>
            <person name="Gunsalus R.P."/>
        </authorList>
    </citation>
    <scope>NUCLEOTIDE SEQUENCE [LARGE SCALE GENOMIC DNA]</scope>
    <source>
        <strain evidence="3 4">SB</strain>
    </source>
</reference>
<feature type="coiled-coil region" evidence="1">
    <location>
        <begin position="214"/>
        <end position="272"/>
    </location>
</feature>
<feature type="coiled-coil region" evidence="1">
    <location>
        <begin position="823"/>
        <end position="912"/>
    </location>
</feature>
<dbReference type="HOGENOM" id="CLU_004785_1_0_7"/>
<dbReference type="RefSeq" id="WP_011416689.1">
    <property type="nucleotide sequence ID" value="NC_007759.1"/>
</dbReference>
<dbReference type="Proteomes" id="UP000001933">
    <property type="component" value="Chromosome"/>
</dbReference>
<dbReference type="eggNOG" id="COG0419">
    <property type="taxonomic scope" value="Bacteria"/>
</dbReference>
<dbReference type="GO" id="GO:0016887">
    <property type="term" value="F:ATP hydrolysis activity"/>
    <property type="evidence" value="ECO:0007669"/>
    <property type="project" value="InterPro"/>
</dbReference>
<feature type="coiled-coil region" evidence="1">
    <location>
        <begin position="625"/>
        <end position="673"/>
    </location>
</feature>
<evidence type="ECO:0000313" key="3">
    <source>
        <dbReference type="EMBL" id="ABC76656.1"/>
    </source>
</evidence>
<dbReference type="GO" id="GO:0006302">
    <property type="term" value="P:double-strand break repair"/>
    <property type="evidence" value="ECO:0007669"/>
    <property type="project" value="InterPro"/>
</dbReference>
<dbReference type="PANTHER" id="PTHR32114:SF2">
    <property type="entry name" value="ABC TRANSPORTER ABCH.3"/>
    <property type="match status" value="1"/>
</dbReference>
<dbReference type="KEGG" id="sat:SYN_00200"/>
<evidence type="ECO:0000313" key="4">
    <source>
        <dbReference type="Proteomes" id="UP000001933"/>
    </source>
</evidence>
<evidence type="ECO:0000256" key="1">
    <source>
        <dbReference type="SAM" id="Coils"/>
    </source>
</evidence>
<dbReference type="InterPro" id="IPR027417">
    <property type="entry name" value="P-loop_NTPase"/>
</dbReference>
<dbReference type="OrthoDB" id="9795626at2"/>
<accession>Q2LRE3</accession>
<keyword evidence="3" id="KW-0540">Nuclease</keyword>
<name>Q2LRE3_SYNAS</name>
<dbReference type="STRING" id="56780.SYN_00200"/>